<organism evidence="5 6">
    <name type="scientific">Petrimonas mucosa</name>
    <dbReference type="NCBI Taxonomy" id="1642646"/>
    <lineage>
        <taxon>Bacteria</taxon>
        <taxon>Pseudomonadati</taxon>
        <taxon>Bacteroidota</taxon>
        <taxon>Bacteroidia</taxon>
        <taxon>Bacteroidales</taxon>
        <taxon>Dysgonomonadaceae</taxon>
        <taxon>Petrimonas</taxon>
    </lineage>
</organism>
<dbReference type="InterPro" id="IPR011050">
    <property type="entry name" value="Pectin_lyase_fold/virulence"/>
</dbReference>
<dbReference type="KEGG" id="pmuc:ING2E5A_0078"/>
<sequence length="409" mass="44950">MPSSSLKGIDRHFRRMINRCKKMNMGNLIVLWISLFQVSAAASVTPLIQMERGGREDHNPCRTDDTLWITDFGAIPDRGDDSRAAIMNAVSTCLKRGGGVVSVAGGTFFCKGPLSLKSNVNLHIAGNARLLFNSDPDDYLPALFTRWEGVEIYNYSPMIYAGEQENVAITGNGVIDGNGPEGWGELRSRQSPAQNRVREQGAALLPVAKRQFGKGDYLRPPFIQFINCRQIHVEGVTLTNSPFWMLHLVYCSDFVVRDATFRSTNSNNDGIDIDSSMNGLIEACTFFTGDDAIVFKSGRDQDGWRVGKATRNILVRNCQIPQALHGIAFGSELSGGIENVMVEDISCRYAKRVMQLQGLAESPLNRISFKDVSVENGETVSGEMKNFNEVLCGNFSVNGTGESALLSIE</sequence>
<dbReference type="GO" id="GO:0005975">
    <property type="term" value="P:carbohydrate metabolic process"/>
    <property type="evidence" value="ECO:0007669"/>
    <property type="project" value="InterPro"/>
</dbReference>
<evidence type="ECO:0000256" key="4">
    <source>
        <dbReference type="RuleBase" id="RU361169"/>
    </source>
</evidence>
<dbReference type="AlphaFoldDB" id="A0A1G4G320"/>
<dbReference type="InterPro" id="IPR012334">
    <property type="entry name" value="Pectin_lyas_fold"/>
</dbReference>
<dbReference type="SUPFAM" id="SSF51126">
    <property type="entry name" value="Pectin lyase-like"/>
    <property type="match status" value="1"/>
</dbReference>
<evidence type="ECO:0000256" key="2">
    <source>
        <dbReference type="ARBA" id="ARBA00022801"/>
    </source>
</evidence>
<dbReference type="PANTHER" id="PTHR31339">
    <property type="entry name" value="PECTIN LYASE-RELATED"/>
    <property type="match status" value="1"/>
</dbReference>
<protein>
    <submittedName>
        <fullName evidence="5">Putative polygalacturonase At3g15720</fullName>
        <ecNumber evidence="5">3.2.1.15</ecNumber>
    </submittedName>
</protein>
<evidence type="ECO:0000313" key="5">
    <source>
        <dbReference type="EMBL" id="SCM55163.1"/>
    </source>
</evidence>
<dbReference type="GO" id="GO:0004650">
    <property type="term" value="F:polygalacturonase activity"/>
    <property type="evidence" value="ECO:0007669"/>
    <property type="project" value="UniProtKB-EC"/>
</dbReference>
<reference evidence="5 6" key="1">
    <citation type="submission" date="2016-08" db="EMBL/GenBank/DDBJ databases">
        <authorList>
            <person name="Seilhamer J.J."/>
        </authorList>
    </citation>
    <scope>NUCLEOTIDE SEQUENCE [LARGE SCALE GENOMIC DNA]</scope>
    <source>
        <strain evidence="5">ING2-E5A</strain>
    </source>
</reference>
<comment type="similarity">
    <text evidence="1 4">Belongs to the glycosyl hydrolase 28 family.</text>
</comment>
<keyword evidence="6" id="KW-1185">Reference proteome</keyword>
<dbReference type="InterPro" id="IPR000743">
    <property type="entry name" value="Glyco_hydro_28"/>
</dbReference>
<name>A0A1G4G320_9BACT</name>
<dbReference type="InterPro" id="IPR051801">
    <property type="entry name" value="GH28_Enzymes"/>
</dbReference>
<evidence type="ECO:0000313" key="6">
    <source>
        <dbReference type="Proteomes" id="UP000178485"/>
    </source>
</evidence>
<dbReference type="Proteomes" id="UP000178485">
    <property type="component" value="Chromosome i"/>
</dbReference>
<accession>A0A1G4G320</accession>
<proteinExistence type="inferred from homology"/>
<evidence type="ECO:0000256" key="1">
    <source>
        <dbReference type="ARBA" id="ARBA00008834"/>
    </source>
</evidence>
<dbReference type="Gene3D" id="2.160.20.10">
    <property type="entry name" value="Single-stranded right-handed beta-helix, Pectin lyase-like"/>
    <property type="match status" value="1"/>
</dbReference>
<dbReference type="PANTHER" id="PTHR31339:SF9">
    <property type="entry name" value="PLASMIN AND FIBRONECTIN-BINDING PROTEIN A"/>
    <property type="match status" value="1"/>
</dbReference>
<dbReference type="EMBL" id="LT608328">
    <property type="protein sequence ID" value="SCM55163.1"/>
    <property type="molecule type" value="Genomic_DNA"/>
</dbReference>
<gene>
    <name evidence="5" type="ORF">ING2E5A_0078</name>
</gene>
<keyword evidence="2 4" id="KW-0378">Hydrolase</keyword>
<keyword evidence="3 4" id="KW-0326">Glycosidase</keyword>
<dbReference type="Pfam" id="PF00295">
    <property type="entry name" value="Glyco_hydro_28"/>
    <property type="match status" value="1"/>
</dbReference>
<dbReference type="RefSeq" id="WP_161941913.1">
    <property type="nucleotide sequence ID" value="NZ_DUQN01000139.1"/>
</dbReference>
<dbReference type="EC" id="3.2.1.15" evidence="5"/>
<dbReference type="STRING" id="1642646.ING2E5A_0078"/>
<evidence type="ECO:0000256" key="3">
    <source>
        <dbReference type="ARBA" id="ARBA00023295"/>
    </source>
</evidence>